<dbReference type="RefSeq" id="WP_174788208.1">
    <property type="nucleotide sequence ID" value="NZ_CP054580.1"/>
</dbReference>
<name>A0AAP9NMQ7_9GAMM</name>
<protein>
    <recommendedName>
        <fullName evidence="3">DUF3168 domain-containing protein</fullName>
    </recommendedName>
</protein>
<dbReference type="AlphaFoldDB" id="A0AAP9NMQ7"/>
<keyword evidence="2" id="KW-1185">Reference proteome</keyword>
<dbReference type="InterPro" id="IPR021508">
    <property type="entry name" value="Gp17-like"/>
</dbReference>
<proteinExistence type="predicted"/>
<dbReference type="EMBL" id="CP054580">
    <property type="protein sequence ID" value="QKS24596.1"/>
    <property type="molecule type" value="Genomic_DNA"/>
</dbReference>
<reference evidence="1 2" key="1">
    <citation type="submission" date="2019-12" db="EMBL/GenBank/DDBJ databases">
        <title>Genome sequencing and assembly of endphytes of Porphyra tenera.</title>
        <authorList>
            <person name="Park J.M."/>
            <person name="Shin R."/>
            <person name="Jo S.H."/>
        </authorList>
    </citation>
    <scope>NUCLEOTIDE SEQUENCE [LARGE SCALE GENOMIC DNA]</scope>
    <source>
        <strain evidence="1 2">GPM3</strain>
    </source>
</reference>
<sequence length="124" mass="14394">MITDFYYICSQSSELQALLNDSNNDIKIFPILAPQGTGYPYIKYQTISVTTYSLLAHDDVADQVRVQVDIFAKKYSDTTSIAKEIRKTFKDLAKVEFRFEDFDNTALVYRYSLEIQFIQDVDFT</sequence>
<dbReference type="Proteomes" id="UP000509761">
    <property type="component" value="Chromosome"/>
</dbReference>
<dbReference type="Pfam" id="PF11367">
    <property type="entry name" value="Tail_completion_gp17"/>
    <property type="match status" value="1"/>
</dbReference>
<evidence type="ECO:0000313" key="2">
    <source>
        <dbReference type="Proteomes" id="UP000509761"/>
    </source>
</evidence>
<evidence type="ECO:0000313" key="1">
    <source>
        <dbReference type="EMBL" id="QKS24596.1"/>
    </source>
</evidence>
<evidence type="ECO:0008006" key="3">
    <source>
        <dbReference type="Google" id="ProtNLM"/>
    </source>
</evidence>
<organism evidence="1 2">
    <name type="scientific">Vreelandella titanicae</name>
    <dbReference type="NCBI Taxonomy" id="664683"/>
    <lineage>
        <taxon>Bacteria</taxon>
        <taxon>Pseudomonadati</taxon>
        <taxon>Pseudomonadota</taxon>
        <taxon>Gammaproteobacteria</taxon>
        <taxon>Oceanospirillales</taxon>
        <taxon>Halomonadaceae</taxon>
        <taxon>Vreelandella</taxon>
    </lineage>
</organism>
<accession>A0AAP9NMQ7</accession>
<gene>
    <name evidence="1" type="ORF">FX987_02378</name>
</gene>